<dbReference type="EMBL" id="OX596110">
    <property type="protein sequence ID" value="CAN0326273.1"/>
    <property type="molecule type" value="Genomic_DNA"/>
</dbReference>
<proteinExistence type="predicted"/>
<sequence length="615" mass="64036">MVGQGPLHSPLGLLLLAALCLLHPGASGEAAPSDPRSPQGDLLHPGSARQLSGASLWRPACPPGGLLELHSPGLDDSPARGRRQWRGVQGGGQRRSSGGRESVRQQPGAVGAAGGGPRPLPVPGPTCGQQPAPRHRLLPRSGPLLPLAIARIEASGAAERPVPSGGGLLGGHACSTGGHGACDLCPAASDTPRLSRGSRGGHEASDPAGPRQLDTPGLVNVYCPQWRQPAEQRQSLPGCHLSPQGAALLCCSPSPRGTESGLPLAWGASSCPTAVGRTPGSWPHCAQQCHLELCSHPASQQQPSPAGIQLWLCPCSAGSRCLSGHGEPLWSPTCWTLASVRDQFITLSCEWPGGEPPAVLSWLDEQEQPLGSSSSSLAIYLLQAQEDLAGREFTRRGTHPLRVPDPLCRLRLEAPQLAVAGPRVSVLEGDEAWLGCALLGGMPPAQLLWLGPQQRQVEPGTLGFTLHPKGAQLGLTPTSPSGGPTGGARHSLHDVLKPLLPSSAVALNLPCTPSPSGAPLQRLCGSARRGRHRKGGGNSGLPAGVPVCCPAPRHLPLPWVLARSQGAKSPTSGFKGWPRGNARHRTITHHLRFRSCTRNHRAPSKCHHHSDGHTM</sequence>
<gene>
    <name evidence="1" type="ORF">MRATA1EN22A_LOCUS15699</name>
</gene>
<reference evidence="1" key="2">
    <citation type="submission" date="2025-03" db="EMBL/GenBank/DDBJ databases">
        <authorList>
            <consortium name="ELIXIR-Norway"/>
            <consortium name="Elixir Norway"/>
        </authorList>
    </citation>
    <scope>NUCLEOTIDE SEQUENCE</scope>
</reference>
<reference evidence="1" key="1">
    <citation type="submission" date="2023-05" db="EMBL/GenBank/DDBJ databases">
        <authorList>
            <consortium name="ELIXIR-Norway"/>
        </authorList>
    </citation>
    <scope>NUCLEOTIDE SEQUENCE</scope>
</reference>
<name>A0AC59Z9M7_RANTA</name>
<evidence type="ECO:0000313" key="2">
    <source>
        <dbReference type="Proteomes" id="UP001162501"/>
    </source>
</evidence>
<evidence type="ECO:0000313" key="1">
    <source>
        <dbReference type="EMBL" id="CAN0326273.1"/>
    </source>
</evidence>
<feature type="non-terminal residue" evidence="1">
    <location>
        <position position="1"/>
    </location>
</feature>
<feature type="non-terminal residue" evidence="1">
    <location>
        <position position="615"/>
    </location>
</feature>
<organism evidence="1 2">
    <name type="scientific">Rangifer tarandus platyrhynchus</name>
    <name type="common">Svalbard reindeer</name>
    <dbReference type="NCBI Taxonomy" id="3082113"/>
    <lineage>
        <taxon>Eukaryota</taxon>
        <taxon>Metazoa</taxon>
        <taxon>Chordata</taxon>
        <taxon>Craniata</taxon>
        <taxon>Vertebrata</taxon>
        <taxon>Euteleostomi</taxon>
        <taxon>Mammalia</taxon>
        <taxon>Eutheria</taxon>
        <taxon>Laurasiatheria</taxon>
        <taxon>Artiodactyla</taxon>
        <taxon>Ruminantia</taxon>
        <taxon>Pecora</taxon>
        <taxon>Cervidae</taxon>
        <taxon>Odocoileinae</taxon>
        <taxon>Rangifer</taxon>
    </lineage>
</organism>
<dbReference type="Proteomes" id="UP001162501">
    <property type="component" value="Chromosome 26"/>
</dbReference>
<protein>
    <submittedName>
        <fullName evidence="1">Uncharacterized protein</fullName>
    </submittedName>
</protein>
<accession>A0AC59Z9M7</accession>